<dbReference type="GO" id="GO:0098552">
    <property type="term" value="C:side of membrane"/>
    <property type="evidence" value="ECO:0007669"/>
    <property type="project" value="UniProtKB-KW"/>
</dbReference>
<sequence>MAGSTVTEKTATSSIAVILSLLTLMAAVGKDSAAAQTSCNSVLVSLSPCLNYITGNDTTPSKGCCSALDSVTKSNVLCLCQLLGGNNPLGIPINQTRALALPAKCKVSTTSVSQCRGLGSPTTSPSPSSGSPSDSGSTNGKATPGSNPNQRNAASRIFLPSVVNIVAGMILAVLLS</sequence>
<dbReference type="Gene3D" id="1.10.110.10">
    <property type="entry name" value="Plant lipid-transfer and hydrophobic proteins"/>
    <property type="match status" value="1"/>
</dbReference>
<dbReference type="PANTHER" id="PTHR33044">
    <property type="entry name" value="BIFUNCTIONAL INHIBITOR/LIPID-TRANSFER PROTEIN/SEED STORAGE 2S ALBUMIN SUPERFAMILY PROTEIN-RELATED"/>
    <property type="match status" value="1"/>
</dbReference>
<evidence type="ECO:0000313" key="12">
    <source>
        <dbReference type="EMBL" id="KAH9313438.1"/>
    </source>
</evidence>
<feature type="chain" id="PRO_5041278876" description="Bifunctional inhibitor/plant lipid transfer protein/seed storage helical domain-containing protein" evidence="10">
    <location>
        <begin position="28"/>
        <end position="176"/>
    </location>
</feature>
<keyword evidence="13" id="KW-1185">Reference proteome</keyword>
<dbReference type="InterPro" id="IPR016140">
    <property type="entry name" value="Bifunc_inhib/LTP/seed_store"/>
</dbReference>
<dbReference type="SUPFAM" id="SSF47699">
    <property type="entry name" value="Bifunctional inhibitor/lipid-transfer protein/seed storage 2S albumin"/>
    <property type="match status" value="1"/>
</dbReference>
<keyword evidence="6" id="KW-0325">Glycoprotein</keyword>
<dbReference type="PRINTS" id="PR00382">
    <property type="entry name" value="LIPIDTRNSFER"/>
</dbReference>
<evidence type="ECO:0000256" key="6">
    <source>
        <dbReference type="ARBA" id="ARBA00023180"/>
    </source>
</evidence>
<dbReference type="SMART" id="SM00499">
    <property type="entry name" value="AAI"/>
    <property type="match status" value="1"/>
</dbReference>
<keyword evidence="5" id="KW-1015">Disulfide bond</keyword>
<keyword evidence="9" id="KW-0472">Membrane</keyword>
<dbReference type="FunFam" id="1.10.110.10:FF:000001">
    <property type="entry name" value="Bifunctional inhibitor/lipid-transfer protein/seed storage 2S albumin superfamily protein"/>
    <property type="match status" value="1"/>
</dbReference>
<dbReference type="InterPro" id="IPR036312">
    <property type="entry name" value="Bifun_inhib/LTP/seed_sf"/>
</dbReference>
<dbReference type="GO" id="GO:0005886">
    <property type="term" value="C:plasma membrane"/>
    <property type="evidence" value="ECO:0007669"/>
    <property type="project" value="UniProtKB-SubCell"/>
</dbReference>
<keyword evidence="3" id="KW-0336">GPI-anchor</keyword>
<evidence type="ECO:0000256" key="8">
    <source>
        <dbReference type="SAM" id="MobiDB-lite"/>
    </source>
</evidence>
<dbReference type="InterPro" id="IPR000528">
    <property type="entry name" value="Plant_nsLTP"/>
</dbReference>
<dbReference type="Pfam" id="PF14368">
    <property type="entry name" value="LTP_2"/>
    <property type="match status" value="1"/>
</dbReference>
<feature type="compositionally biased region" description="Polar residues" evidence="8">
    <location>
        <begin position="139"/>
        <end position="151"/>
    </location>
</feature>
<reference evidence="12 13" key="1">
    <citation type="journal article" date="2021" name="Nat. Plants">
        <title>The Taxus genome provides insights into paclitaxel biosynthesis.</title>
        <authorList>
            <person name="Xiong X."/>
            <person name="Gou J."/>
            <person name="Liao Q."/>
            <person name="Li Y."/>
            <person name="Zhou Q."/>
            <person name="Bi G."/>
            <person name="Li C."/>
            <person name="Du R."/>
            <person name="Wang X."/>
            <person name="Sun T."/>
            <person name="Guo L."/>
            <person name="Liang H."/>
            <person name="Lu P."/>
            <person name="Wu Y."/>
            <person name="Zhang Z."/>
            <person name="Ro D.K."/>
            <person name="Shang Y."/>
            <person name="Huang S."/>
            <person name="Yan J."/>
        </authorList>
    </citation>
    <scope>NUCLEOTIDE SEQUENCE [LARGE SCALE GENOMIC DNA]</scope>
    <source>
        <strain evidence="12">Ta-2019</strain>
    </source>
</reference>
<keyword evidence="7" id="KW-0449">Lipoprotein</keyword>
<evidence type="ECO:0000256" key="10">
    <source>
        <dbReference type="SAM" id="SignalP"/>
    </source>
</evidence>
<name>A0AA38G1E1_TAXCH</name>
<dbReference type="OMA" id="EICLCEL"/>
<keyword evidence="9" id="KW-1133">Transmembrane helix</keyword>
<feature type="compositionally biased region" description="Low complexity" evidence="8">
    <location>
        <begin position="119"/>
        <end position="138"/>
    </location>
</feature>
<dbReference type="InterPro" id="IPR043325">
    <property type="entry name" value="LTSS"/>
</dbReference>
<comment type="caution">
    <text evidence="12">The sequence shown here is derived from an EMBL/GenBank/DDBJ whole genome shotgun (WGS) entry which is preliminary data.</text>
</comment>
<gene>
    <name evidence="12" type="ORF">KI387_044072</name>
</gene>
<feature type="domain" description="Bifunctional inhibitor/plant lipid transfer protein/seed storage helical" evidence="11">
    <location>
        <begin position="39"/>
        <end position="115"/>
    </location>
</feature>
<evidence type="ECO:0000256" key="2">
    <source>
        <dbReference type="ARBA" id="ARBA00009748"/>
    </source>
</evidence>
<keyword evidence="9" id="KW-0812">Transmembrane</keyword>
<evidence type="ECO:0000256" key="7">
    <source>
        <dbReference type="ARBA" id="ARBA00023288"/>
    </source>
</evidence>
<comment type="similarity">
    <text evidence="2">Belongs to the plant LTP family.</text>
</comment>
<proteinExistence type="inferred from homology"/>
<comment type="subcellular location">
    <subcellularLocation>
        <location evidence="1">Cell membrane</location>
        <topology evidence="1">Lipid-anchor</topology>
        <topology evidence="1">GPI-anchor</topology>
    </subcellularLocation>
</comment>
<dbReference type="CDD" id="cd00010">
    <property type="entry name" value="AAI_LTSS"/>
    <property type="match status" value="1"/>
</dbReference>
<dbReference type="EMBL" id="JAHRHJ020000006">
    <property type="protein sequence ID" value="KAH9313438.1"/>
    <property type="molecule type" value="Genomic_DNA"/>
</dbReference>
<evidence type="ECO:0000256" key="9">
    <source>
        <dbReference type="SAM" id="Phobius"/>
    </source>
</evidence>
<feature type="region of interest" description="Disordered" evidence="8">
    <location>
        <begin position="113"/>
        <end position="151"/>
    </location>
</feature>
<protein>
    <recommendedName>
        <fullName evidence="11">Bifunctional inhibitor/plant lipid transfer protein/seed storage helical domain-containing protein</fullName>
    </recommendedName>
</protein>
<evidence type="ECO:0000256" key="1">
    <source>
        <dbReference type="ARBA" id="ARBA00004609"/>
    </source>
</evidence>
<evidence type="ECO:0000256" key="3">
    <source>
        <dbReference type="ARBA" id="ARBA00022622"/>
    </source>
</evidence>
<evidence type="ECO:0000256" key="4">
    <source>
        <dbReference type="ARBA" id="ARBA00022729"/>
    </source>
</evidence>
<dbReference type="GO" id="GO:0008289">
    <property type="term" value="F:lipid binding"/>
    <property type="evidence" value="ECO:0007669"/>
    <property type="project" value="InterPro"/>
</dbReference>
<accession>A0AA38G1E1</accession>
<dbReference type="GO" id="GO:0006869">
    <property type="term" value="P:lipid transport"/>
    <property type="evidence" value="ECO:0007669"/>
    <property type="project" value="InterPro"/>
</dbReference>
<organism evidence="12 13">
    <name type="scientific">Taxus chinensis</name>
    <name type="common">Chinese yew</name>
    <name type="synonym">Taxus wallichiana var. chinensis</name>
    <dbReference type="NCBI Taxonomy" id="29808"/>
    <lineage>
        <taxon>Eukaryota</taxon>
        <taxon>Viridiplantae</taxon>
        <taxon>Streptophyta</taxon>
        <taxon>Embryophyta</taxon>
        <taxon>Tracheophyta</taxon>
        <taxon>Spermatophyta</taxon>
        <taxon>Pinopsida</taxon>
        <taxon>Pinidae</taxon>
        <taxon>Conifers II</taxon>
        <taxon>Cupressales</taxon>
        <taxon>Taxaceae</taxon>
        <taxon>Taxus</taxon>
    </lineage>
</organism>
<evidence type="ECO:0000313" key="13">
    <source>
        <dbReference type="Proteomes" id="UP000824469"/>
    </source>
</evidence>
<evidence type="ECO:0000259" key="11">
    <source>
        <dbReference type="SMART" id="SM00499"/>
    </source>
</evidence>
<feature type="transmembrane region" description="Helical" evidence="9">
    <location>
        <begin position="157"/>
        <end position="175"/>
    </location>
</feature>
<keyword evidence="4 10" id="KW-0732">Signal</keyword>
<dbReference type="AlphaFoldDB" id="A0AA38G1E1"/>
<evidence type="ECO:0000256" key="5">
    <source>
        <dbReference type="ARBA" id="ARBA00023157"/>
    </source>
</evidence>
<feature type="signal peptide" evidence="10">
    <location>
        <begin position="1"/>
        <end position="27"/>
    </location>
</feature>
<dbReference type="Proteomes" id="UP000824469">
    <property type="component" value="Unassembled WGS sequence"/>
</dbReference>